<dbReference type="Gene3D" id="3.40.630.30">
    <property type="match status" value="1"/>
</dbReference>
<organism evidence="4 5">
    <name type="scientific">Dyella acidisoli</name>
    <dbReference type="NCBI Taxonomy" id="1867834"/>
    <lineage>
        <taxon>Bacteria</taxon>
        <taxon>Pseudomonadati</taxon>
        <taxon>Pseudomonadota</taxon>
        <taxon>Gammaproteobacteria</taxon>
        <taxon>Lysobacterales</taxon>
        <taxon>Rhodanobacteraceae</taxon>
        <taxon>Dyella</taxon>
    </lineage>
</organism>
<comment type="caution">
    <text evidence="4">The sequence shown here is derived from an EMBL/GenBank/DDBJ whole genome shotgun (WGS) entry which is preliminary data.</text>
</comment>
<keyword evidence="5" id="KW-1185">Reference proteome</keyword>
<dbReference type="CDD" id="cd04301">
    <property type="entry name" value="NAT_SF"/>
    <property type="match status" value="1"/>
</dbReference>
<evidence type="ECO:0000259" key="3">
    <source>
        <dbReference type="PROSITE" id="PS51186"/>
    </source>
</evidence>
<proteinExistence type="predicted"/>
<dbReference type="PROSITE" id="PS51186">
    <property type="entry name" value="GNAT"/>
    <property type="match status" value="1"/>
</dbReference>
<evidence type="ECO:0000313" key="4">
    <source>
        <dbReference type="EMBL" id="GLQ92208.1"/>
    </source>
</evidence>
<dbReference type="InterPro" id="IPR000182">
    <property type="entry name" value="GNAT_dom"/>
</dbReference>
<accession>A0ABQ5XKX0</accession>
<dbReference type="EMBL" id="BSOB01000010">
    <property type="protein sequence ID" value="GLQ92208.1"/>
    <property type="molecule type" value="Genomic_DNA"/>
</dbReference>
<evidence type="ECO:0000256" key="1">
    <source>
        <dbReference type="ARBA" id="ARBA00022679"/>
    </source>
</evidence>
<feature type="domain" description="N-acetyltransferase" evidence="3">
    <location>
        <begin position="9"/>
        <end position="178"/>
    </location>
</feature>
<name>A0ABQ5XKX0_9GAMM</name>
<dbReference type="Proteomes" id="UP001156670">
    <property type="component" value="Unassembled WGS sequence"/>
</dbReference>
<protein>
    <submittedName>
        <fullName evidence="4">N-acetyltransferase</fullName>
    </submittedName>
</protein>
<sequence>MSITQHTPFHIQRANAAHIDAICTIERTAVQMFYGHPAWRFYSRLSIPKDLLEEEIRRGFVWVAVDDESGEIVGFIWLDVELHGNVVGIAEIDVLPAFHRRGIGSALLEHACNWASEKGYRRIDLGTLPDVPWNAPFYARHGFVVVDKNDPAFAYARDRDRENGFPEELRVFMSRTLSS</sequence>
<dbReference type="Pfam" id="PF00583">
    <property type="entry name" value="Acetyltransf_1"/>
    <property type="match status" value="1"/>
</dbReference>
<dbReference type="PANTHER" id="PTHR43800">
    <property type="entry name" value="PEPTIDYL-LYSINE N-ACETYLTRANSFERASE YJAB"/>
    <property type="match status" value="1"/>
</dbReference>
<evidence type="ECO:0000313" key="5">
    <source>
        <dbReference type="Proteomes" id="UP001156670"/>
    </source>
</evidence>
<dbReference type="InterPro" id="IPR016181">
    <property type="entry name" value="Acyl_CoA_acyltransferase"/>
</dbReference>
<dbReference type="RefSeq" id="WP_284319950.1">
    <property type="nucleotide sequence ID" value="NZ_BSOB01000010.1"/>
</dbReference>
<gene>
    <name evidence="4" type="ORF">GCM10007901_11590</name>
</gene>
<keyword evidence="2" id="KW-0012">Acyltransferase</keyword>
<evidence type="ECO:0000256" key="2">
    <source>
        <dbReference type="ARBA" id="ARBA00023315"/>
    </source>
</evidence>
<dbReference type="PANTHER" id="PTHR43800:SF1">
    <property type="entry name" value="PEPTIDYL-LYSINE N-ACETYLTRANSFERASE YJAB"/>
    <property type="match status" value="1"/>
</dbReference>
<keyword evidence="1" id="KW-0808">Transferase</keyword>
<dbReference type="SUPFAM" id="SSF55729">
    <property type="entry name" value="Acyl-CoA N-acyltransferases (Nat)"/>
    <property type="match status" value="1"/>
</dbReference>
<reference evidence="5" key="1">
    <citation type="journal article" date="2019" name="Int. J. Syst. Evol. Microbiol.">
        <title>The Global Catalogue of Microorganisms (GCM) 10K type strain sequencing project: providing services to taxonomists for standard genome sequencing and annotation.</title>
        <authorList>
            <consortium name="The Broad Institute Genomics Platform"/>
            <consortium name="The Broad Institute Genome Sequencing Center for Infectious Disease"/>
            <person name="Wu L."/>
            <person name="Ma J."/>
        </authorList>
    </citation>
    <scope>NUCLEOTIDE SEQUENCE [LARGE SCALE GENOMIC DNA]</scope>
    <source>
        <strain evidence="5">NBRC 111980</strain>
    </source>
</reference>